<dbReference type="RefSeq" id="WP_191273540.1">
    <property type="nucleotide sequence ID" value="NZ_BNDS01000010.1"/>
</dbReference>
<comment type="caution">
    <text evidence="1">The sequence shown here is derived from an EMBL/GenBank/DDBJ whole genome shotgun (WGS) entry which is preliminary data.</text>
</comment>
<dbReference type="Proteomes" id="UP000637074">
    <property type="component" value="Unassembled WGS sequence"/>
</dbReference>
<name>A0ABQ3NAE0_9BACI</name>
<dbReference type="EMBL" id="BNDS01000010">
    <property type="protein sequence ID" value="GHH99101.1"/>
    <property type="molecule type" value="Genomic_DNA"/>
</dbReference>
<evidence type="ECO:0000313" key="1">
    <source>
        <dbReference type="EMBL" id="GHH99101.1"/>
    </source>
</evidence>
<sequence>MKAISQDYLFSTFVNDCNDPNEFIIEFVLCDAVGKTAVKVTNNFDELIEFLEELS</sequence>
<gene>
    <name evidence="1" type="ORF">AM1BK_26440</name>
</gene>
<proteinExistence type="predicted"/>
<reference evidence="1 2" key="1">
    <citation type="journal article" date="2022" name="Int. J. Syst. Evol. Microbiol.">
        <title>Neobacillus kokaensis sp. nov., isolated from soil.</title>
        <authorList>
            <person name="Yuki K."/>
            <person name="Matsubara H."/>
            <person name="Yamaguchi S."/>
        </authorList>
    </citation>
    <scope>NUCLEOTIDE SEQUENCE [LARGE SCALE GENOMIC DNA]</scope>
    <source>
        <strain evidence="1 2">LOB 377</strain>
    </source>
</reference>
<protein>
    <submittedName>
        <fullName evidence="1">Uncharacterized protein</fullName>
    </submittedName>
</protein>
<evidence type="ECO:0000313" key="2">
    <source>
        <dbReference type="Proteomes" id="UP000637074"/>
    </source>
</evidence>
<keyword evidence="2" id="KW-1185">Reference proteome</keyword>
<accession>A0ABQ3NAE0</accession>
<organism evidence="1 2">
    <name type="scientific">Neobacillus kokaensis</name>
    <dbReference type="NCBI Taxonomy" id="2759023"/>
    <lineage>
        <taxon>Bacteria</taxon>
        <taxon>Bacillati</taxon>
        <taxon>Bacillota</taxon>
        <taxon>Bacilli</taxon>
        <taxon>Bacillales</taxon>
        <taxon>Bacillaceae</taxon>
        <taxon>Neobacillus</taxon>
    </lineage>
</organism>